<reference evidence="2 3" key="1">
    <citation type="submission" date="2007-06" db="EMBL/GenBank/DDBJ databases">
        <authorList>
            <person name="Green D."/>
            <person name="Ferriera S."/>
            <person name="Johnson J."/>
            <person name="Kravitz S."/>
            <person name="Beeson K."/>
            <person name="Sutton G."/>
            <person name="Rogers Y.-H."/>
            <person name="Friedman R."/>
            <person name="Frazier M."/>
            <person name="Venter J.C."/>
        </authorList>
    </citation>
    <scope>NUCLEOTIDE SEQUENCE [LARGE SCALE GENOMIC DNA]</scope>
    <source>
        <strain evidence="2 3">DG893</strain>
    </source>
</reference>
<dbReference type="RefSeq" id="WP_007154706.1">
    <property type="nucleotide sequence ID" value="NZ_ABCP01000029.1"/>
</dbReference>
<dbReference type="PANTHER" id="PTHR21562">
    <property type="entry name" value="NOTUM-RELATED"/>
    <property type="match status" value="1"/>
</dbReference>
<feature type="signal peptide" evidence="1">
    <location>
        <begin position="1"/>
        <end position="26"/>
    </location>
</feature>
<dbReference type="OrthoDB" id="9802991at2"/>
<evidence type="ECO:0000256" key="1">
    <source>
        <dbReference type="SAM" id="SignalP"/>
    </source>
</evidence>
<dbReference type="STRING" id="443152.MDG893_08985"/>
<protein>
    <recommendedName>
        <fullName evidence="4">Pectinacetylesterase</fullName>
    </recommendedName>
</protein>
<gene>
    <name evidence="2" type="ORF">MDG893_08985</name>
</gene>
<dbReference type="GO" id="GO:0016787">
    <property type="term" value="F:hydrolase activity"/>
    <property type="evidence" value="ECO:0007669"/>
    <property type="project" value="InterPro"/>
</dbReference>
<comment type="caution">
    <text evidence="2">The sequence shown here is derived from an EMBL/GenBank/DDBJ whole genome shotgun (WGS) entry which is preliminary data.</text>
</comment>
<dbReference type="ESTHER" id="9alte-a6f367">
    <property type="family name" value="Pectinacetylesterase-Notum"/>
</dbReference>
<name>A6F367_9GAMM</name>
<organism evidence="2 3">
    <name type="scientific">Marinobacter algicola DG893</name>
    <dbReference type="NCBI Taxonomy" id="443152"/>
    <lineage>
        <taxon>Bacteria</taxon>
        <taxon>Pseudomonadati</taxon>
        <taxon>Pseudomonadota</taxon>
        <taxon>Gammaproteobacteria</taxon>
        <taxon>Pseudomonadales</taxon>
        <taxon>Marinobacteraceae</taxon>
        <taxon>Marinobacter</taxon>
    </lineage>
</organism>
<evidence type="ECO:0000313" key="2">
    <source>
        <dbReference type="EMBL" id="EDM46795.1"/>
    </source>
</evidence>
<evidence type="ECO:0008006" key="4">
    <source>
        <dbReference type="Google" id="ProtNLM"/>
    </source>
</evidence>
<dbReference type="InterPro" id="IPR004963">
    <property type="entry name" value="PAE/NOTUM"/>
</dbReference>
<accession>A6F367</accession>
<dbReference type="Proteomes" id="UP000005856">
    <property type="component" value="Unassembled WGS sequence"/>
</dbReference>
<sequence length="467" mass="51606">MPVKTSIKNQLLAVLILLGVTGPAMAELGDYGFWRTLGNLVNPPAADNPVTAAQRQGDYPLLANPPGFNDGFSPGNYYAWQTIPLAPETGAVCGNGSEYKFFVNRVPNTSNTIIYLEGGGACWDYESCSGQTGIRGARNPDGIPDDYMSLTNPSASLVSPFVVRLNPLTSVKTQNWNMVYIPYCTGDVYSGDKVAVYEDPEGEAEPLIWHHNGLRNTRAAISWVKDNLQRPKQLLTTGCSAGGLGSLTNYHPTRRDMEPNRGYMINDSGPAFSAPSGADPEVYPSVLLQSFIRDAWGLDQPNGPLEYLSDGLPLMNLNDLGSLYTALSAELPNDRMGHTHFWQDLNYSSYSYERFYPEIENAPNQAAKEALIHERWYTDTERLKGTLSNLNNFGYYLPWFRDVNESHCTTIIEFANSDIQEAGLELDDFVANVLNGSGAVMQASESDQQADYNKPFNPLYWALDQLL</sequence>
<keyword evidence="3" id="KW-1185">Reference proteome</keyword>
<keyword evidence="1" id="KW-0732">Signal</keyword>
<dbReference type="Pfam" id="PF03283">
    <property type="entry name" value="PAE"/>
    <property type="match status" value="1"/>
</dbReference>
<dbReference type="eggNOG" id="COG0657">
    <property type="taxonomic scope" value="Bacteria"/>
</dbReference>
<proteinExistence type="predicted"/>
<dbReference type="PANTHER" id="PTHR21562:SF83">
    <property type="entry name" value="PECTIN ACETYLESTERASE 4"/>
    <property type="match status" value="1"/>
</dbReference>
<dbReference type="AlphaFoldDB" id="A6F367"/>
<feature type="chain" id="PRO_5002696028" description="Pectinacetylesterase" evidence="1">
    <location>
        <begin position="27"/>
        <end position="467"/>
    </location>
</feature>
<dbReference type="EMBL" id="ABCP01000029">
    <property type="protein sequence ID" value="EDM46795.1"/>
    <property type="molecule type" value="Genomic_DNA"/>
</dbReference>
<evidence type="ECO:0000313" key="3">
    <source>
        <dbReference type="Proteomes" id="UP000005856"/>
    </source>
</evidence>